<reference evidence="4 5" key="1">
    <citation type="journal article" date="2013" name="Genome Announc.">
        <title>Genome Sequence of Moraxella macacae 0408225, a Novel Bacterial Species Isolated from a Cynomolgus Macaque with Epistaxis.</title>
        <authorList>
            <person name="Ladner J.T."/>
            <person name="Whitehouse C.A."/>
            <person name="Koroleva G.I."/>
            <person name="Palacios G.F."/>
        </authorList>
    </citation>
    <scope>NUCLEOTIDE SEQUENCE [LARGE SCALE GENOMIC DNA]</scope>
    <source>
        <strain evidence="4 5">0408225</strain>
        <plasmid evidence="4">pMoma1</plasmid>
    </source>
</reference>
<comment type="caution">
    <text evidence="4">The sequence shown here is derived from an EMBL/GenBank/DDBJ whole genome shotgun (WGS) entry which is preliminary data.</text>
</comment>
<keyword evidence="2" id="KW-0175">Coiled coil</keyword>
<dbReference type="GO" id="GO:0003887">
    <property type="term" value="F:DNA-directed DNA polymerase activity"/>
    <property type="evidence" value="ECO:0007669"/>
    <property type="project" value="InterPro"/>
</dbReference>
<dbReference type="SUPFAM" id="SSF46785">
    <property type="entry name" value="Winged helix' DNA-binding domain"/>
    <property type="match status" value="2"/>
</dbReference>
<dbReference type="GO" id="GO:0006270">
    <property type="term" value="P:DNA replication initiation"/>
    <property type="evidence" value="ECO:0007669"/>
    <property type="project" value="InterPro"/>
</dbReference>
<comment type="similarity">
    <text evidence="1">Belongs to the initiator RepB protein family.</text>
</comment>
<dbReference type="Proteomes" id="UP000023795">
    <property type="component" value="Unassembled WGS sequence"/>
</dbReference>
<evidence type="ECO:0000256" key="1">
    <source>
        <dbReference type="ARBA" id="ARBA00038283"/>
    </source>
</evidence>
<proteinExistence type="inferred from homology"/>
<dbReference type="InterPro" id="IPR036388">
    <property type="entry name" value="WH-like_DNA-bd_sf"/>
</dbReference>
<keyword evidence="4" id="KW-0614">Plasmid</keyword>
<dbReference type="OrthoDB" id="7060771at2"/>
<name>L2F5A4_9GAMM</name>
<dbReference type="Pfam" id="PF01051">
    <property type="entry name" value="Rep3_N"/>
    <property type="match status" value="1"/>
</dbReference>
<dbReference type="Pfam" id="PF21205">
    <property type="entry name" value="Rep3_C"/>
    <property type="match status" value="1"/>
</dbReference>
<evidence type="ECO:0000313" key="4">
    <source>
        <dbReference type="EMBL" id="ELA07976.1"/>
    </source>
</evidence>
<gene>
    <name evidence="4" type="ORF">MOMA_00015</name>
</gene>
<dbReference type="InterPro" id="IPR036390">
    <property type="entry name" value="WH_DNA-bd_sf"/>
</dbReference>
<dbReference type="Gene3D" id="1.10.10.10">
    <property type="entry name" value="Winged helix-like DNA-binding domain superfamily/Winged helix DNA-binding domain"/>
    <property type="match status" value="2"/>
</dbReference>
<geneLocation type="plasmid" evidence="4">
    <name>pMoma1</name>
</geneLocation>
<evidence type="ECO:0000256" key="2">
    <source>
        <dbReference type="SAM" id="Coils"/>
    </source>
</evidence>
<dbReference type="PATRIC" id="fig|1230338.3.peg.2012"/>
<dbReference type="AlphaFoldDB" id="L2F5A4"/>
<sequence length="442" mass="51727">MTHIFDDRVGKNLKIIKHNTLIEAGYNLSPVPNNLMNLAVTKVRQSEVKISNHERTGEVVVTANEYAEIHGIDIRTAYKDLKHAVLELENGSICCDAYYDFNATSKLTQEQRTDIAMNSDRYHSNVIIGTKPKHGNYVKMKLHIKLVDRIGYSEEGSFVYFRFSDDVMYLIENSELDYTAYFYANTIGMNLTPMKRMYELACKWVKIGECKKNVDEWRDFFGLNGKYEKIAEFKRWVINPAITGVNKQGDFKLTLEQQKLGKTITHLIIKIKDKRPKQKESSNKNQDNKTIDMLHGLTGKELAVIRIKVSEYVAYLENKGSKVSDFRRKNIEHKAIEERWGLDEYYKQLQQAENERKERLEREEEQKRIRVAEEAKKAQEEALNTEFITYFEQLAQDEQNKILNEVEKMTVPPFKEIFFKDRANGVAHKNMMLRVFFRQIMG</sequence>
<feature type="coiled-coil region" evidence="2">
    <location>
        <begin position="342"/>
        <end position="382"/>
    </location>
</feature>
<dbReference type="RefSeq" id="WP_009502315.1">
    <property type="nucleotide sequence ID" value="NZ_ANIN01000003.1"/>
</dbReference>
<dbReference type="InterPro" id="IPR000525">
    <property type="entry name" value="Initiator_Rep_WH1"/>
</dbReference>
<organism evidence="4 5">
    <name type="scientific">Moraxella macacae 0408225</name>
    <dbReference type="NCBI Taxonomy" id="1230338"/>
    <lineage>
        <taxon>Bacteria</taxon>
        <taxon>Pseudomonadati</taxon>
        <taxon>Pseudomonadota</taxon>
        <taxon>Gammaproteobacteria</taxon>
        <taxon>Moraxellales</taxon>
        <taxon>Moraxellaceae</taxon>
        <taxon>Moraxella</taxon>
    </lineage>
</organism>
<dbReference type="eggNOG" id="COG5527">
    <property type="taxonomic scope" value="Bacteria"/>
</dbReference>
<evidence type="ECO:0000313" key="5">
    <source>
        <dbReference type="Proteomes" id="UP000023795"/>
    </source>
</evidence>
<protein>
    <recommendedName>
        <fullName evidence="3">Initiator Rep protein WH1 domain-containing protein</fullName>
    </recommendedName>
</protein>
<accession>L2F5A4</accession>
<feature type="domain" description="Initiator Rep protein WH1" evidence="3">
    <location>
        <begin position="15"/>
        <end position="202"/>
    </location>
</feature>
<dbReference type="EMBL" id="ANIN01000003">
    <property type="protein sequence ID" value="ELA07976.1"/>
    <property type="molecule type" value="Genomic_DNA"/>
</dbReference>
<keyword evidence="5" id="KW-1185">Reference proteome</keyword>
<evidence type="ECO:0000259" key="3">
    <source>
        <dbReference type="Pfam" id="PF01051"/>
    </source>
</evidence>